<evidence type="ECO:0000256" key="1">
    <source>
        <dbReference type="SAM" id="MobiDB-lite"/>
    </source>
</evidence>
<gene>
    <name evidence="4" type="primary">LOC107492423</name>
</gene>
<feature type="domain" description="Transposase MuDR plant" evidence="2">
    <location>
        <begin position="225"/>
        <end position="281"/>
    </location>
</feature>
<organism evidence="3 4">
    <name type="scientific">Arachis duranensis</name>
    <name type="common">Wild peanut</name>
    <dbReference type="NCBI Taxonomy" id="130453"/>
    <lineage>
        <taxon>Eukaryota</taxon>
        <taxon>Viridiplantae</taxon>
        <taxon>Streptophyta</taxon>
        <taxon>Embryophyta</taxon>
        <taxon>Tracheophyta</taxon>
        <taxon>Spermatophyta</taxon>
        <taxon>Magnoliopsida</taxon>
        <taxon>eudicotyledons</taxon>
        <taxon>Gunneridae</taxon>
        <taxon>Pentapetalae</taxon>
        <taxon>rosids</taxon>
        <taxon>fabids</taxon>
        <taxon>Fabales</taxon>
        <taxon>Fabaceae</taxon>
        <taxon>Papilionoideae</taxon>
        <taxon>50 kb inversion clade</taxon>
        <taxon>dalbergioids sensu lato</taxon>
        <taxon>Dalbergieae</taxon>
        <taxon>Pterocarpus clade</taxon>
        <taxon>Arachis</taxon>
    </lineage>
</organism>
<reference evidence="3" key="1">
    <citation type="journal article" date="2016" name="Nat. Genet.">
        <title>The genome sequences of Arachis duranensis and Arachis ipaensis, the diploid ancestors of cultivated peanut.</title>
        <authorList>
            <person name="Bertioli D.J."/>
            <person name="Cannon S.B."/>
            <person name="Froenicke L."/>
            <person name="Huang G."/>
            <person name="Farmer A.D."/>
            <person name="Cannon E.K."/>
            <person name="Liu X."/>
            <person name="Gao D."/>
            <person name="Clevenger J."/>
            <person name="Dash S."/>
            <person name="Ren L."/>
            <person name="Moretzsohn M.C."/>
            <person name="Shirasawa K."/>
            <person name="Huang W."/>
            <person name="Vidigal B."/>
            <person name="Abernathy B."/>
            <person name="Chu Y."/>
            <person name="Niederhuth C.E."/>
            <person name="Umale P."/>
            <person name="Araujo A.C."/>
            <person name="Kozik A."/>
            <person name="Kim K.D."/>
            <person name="Burow M.D."/>
            <person name="Varshney R.K."/>
            <person name="Wang X."/>
            <person name="Zhang X."/>
            <person name="Barkley N."/>
            <person name="Guimaraes P.M."/>
            <person name="Isobe S."/>
            <person name="Guo B."/>
            <person name="Liao B."/>
            <person name="Stalker H.T."/>
            <person name="Schmitz R.J."/>
            <person name="Scheffler B.E."/>
            <person name="Leal-Bertioli S.C."/>
            <person name="Xun X."/>
            <person name="Jackson S.A."/>
            <person name="Michelmore R."/>
            <person name="Ozias-Akins P."/>
        </authorList>
    </citation>
    <scope>NUCLEOTIDE SEQUENCE [LARGE SCALE GENOMIC DNA]</scope>
    <source>
        <strain evidence="3">cv. V14167</strain>
    </source>
</reference>
<dbReference type="Proteomes" id="UP000515211">
    <property type="component" value="Chromosome 6"/>
</dbReference>
<dbReference type="KEGG" id="adu:107492423"/>
<evidence type="ECO:0000313" key="4">
    <source>
        <dbReference type="RefSeq" id="XP_015968930.1"/>
    </source>
</evidence>
<dbReference type="GeneID" id="107492423"/>
<evidence type="ECO:0000259" key="2">
    <source>
        <dbReference type="Pfam" id="PF03108"/>
    </source>
</evidence>
<feature type="region of interest" description="Disordered" evidence="1">
    <location>
        <begin position="88"/>
        <end position="107"/>
    </location>
</feature>
<dbReference type="Pfam" id="PF03108">
    <property type="entry name" value="DBD_Tnp_Mut"/>
    <property type="match status" value="1"/>
</dbReference>
<feature type="region of interest" description="Disordered" evidence="1">
    <location>
        <begin position="168"/>
        <end position="187"/>
    </location>
</feature>
<feature type="compositionally biased region" description="Polar residues" evidence="1">
    <location>
        <begin position="91"/>
        <end position="107"/>
    </location>
</feature>
<dbReference type="AlphaFoldDB" id="A0A6P4DIS2"/>
<proteinExistence type="predicted"/>
<keyword evidence="3" id="KW-1185">Reference proteome</keyword>
<dbReference type="RefSeq" id="XP_015968930.1">
    <property type="nucleotide sequence ID" value="XM_016113444.1"/>
</dbReference>
<feature type="compositionally biased region" description="Polar residues" evidence="1">
    <location>
        <begin position="173"/>
        <end position="187"/>
    </location>
</feature>
<name>A0A6P4DIS2_ARADU</name>
<dbReference type="InterPro" id="IPR004332">
    <property type="entry name" value="Transposase_MuDR"/>
</dbReference>
<reference evidence="4" key="2">
    <citation type="submission" date="2025-08" db="UniProtKB">
        <authorList>
            <consortium name="RefSeq"/>
        </authorList>
    </citation>
    <scope>IDENTIFICATION</scope>
    <source>
        <tissue evidence="4">Whole plant</tissue>
    </source>
</reference>
<accession>A0A6P4DIS2</accession>
<evidence type="ECO:0000313" key="3">
    <source>
        <dbReference type="Proteomes" id="UP000515211"/>
    </source>
</evidence>
<sequence>MSLVEDRVELSSTLAEIKQRILQKLGVCGTNWIKKLFYKISIAVVAAGVKYETFVIGSDEDLEVLFHYRRSFLEVRIPELFAKLEDGVDSSGASAPNPQSTTMGGASTSMPVVAPSGPIHNPPCVAIGTASVPVGVPDFDYEVGPDRVKNAMRDDDSTDEPVDIVGDSEEDIPSTTHTHQGASGSGTQQYPLHLSALNLGAIGKQREMRETYVGQGLHDITGLVEFRLGQSFQSKEEAVLSVKDYSIRPGVQYRVMELDHLKYQGKCKEFRKGCTWMIRIALWQRKNT</sequence>
<protein>
    <submittedName>
        <fullName evidence="4">Uncharacterized protein LOC107492423</fullName>
    </submittedName>
</protein>